<evidence type="ECO:0000256" key="10">
    <source>
        <dbReference type="ARBA" id="ARBA00023242"/>
    </source>
</evidence>
<dbReference type="Pfam" id="PF04561">
    <property type="entry name" value="RNA_pol_Rpb2_2"/>
    <property type="match status" value="1"/>
</dbReference>
<dbReference type="FunFam" id="2.40.270.10:FF:000006">
    <property type="entry name" value="DNA-directed RNA polymerase subunit beta"/>
    <property type="match status" value="1"/>
</dbReference>
<evidence type="ECO:0000256" key="4">
    <source>
        <dbReference type="ARBA" id="ARBA00022679"/>
    </source>
</evidence>
<dbReference type="InterPro" id="IPR015712">
    <property type="entry name" value="DNA-dir_RNA_pol_su2"/>
</dbReference>
<dbReference type="GO" id="GO:0000428">
    <property type="term" value="C:DNA-directed RNA polymerase complex"/>
    <property type="evidence" value="ECO:0007669"/>
    <property type="project" value="UniProtKB-KW"/>
</dbReference>
<name>A0ABD3P0M0_9STRA</name>
<dbReference type="PANTHER" id="PTHR20856">
    <property type="entry name" value="DNA-DIRECTED RNA POLYMERASE I SUBUNIT 2"/>
    <property type="match status" value="1"/>
</dbReference>
<feature type="domain" description="DNA-directed RNA polymerase subunit 2 hybrid-binding" evidence="13">
    <location>
        <begin position="793"/>
        <end position="1184"/>
    </location>
</feature>
<dbReference type="InterPro" id="IPR009674">
    <property type="entry name" value="Rpa2_dom_4"/>
</dbReference>
<keyword evidence="8" id="KW-0862">Zinc</keyword>
<dbReference type="PROSITE" id="PS01166">
    <property type="entry name" value="RNA_POL_BETA"/>
    <property type="match status" value="1"/>
</dbReference>
<evidence type="ECO:0000259" key="15">
    <source>
        <dbReference type="Pfam" id="PF04561"/>
    </source>
</evidence>
<dbReference type="Gene3D" id="3.90.1800.10">
    <property type="entry name" value="RNA polymerase alpha subunit dimerisation domain"/>
    <property type="match status" value="1"/>
</dbReference>
<comment type="catalytic activity">
    <reaction evidence="12">
        <text>RNA(n) + a ribonucleoside 5'-triphosphate = RNA(n+1) + diphosphate</text>
        <dbReference type="Rhea" id="RHEA:21248"/>
        <dbReference type="Rhea" id="RHEA-COMP:14527"/>
        <dbReference type="Rhea" id="RHEA-COMP:17342"/>
        <dbReference type="ChEBI" id="CHEBI:33019"/>
        <dbReference type="ChEBI" id="CHEBI:61557"/>
        <dbReference type="ChEBI" id="CHEBI:140395"/>
        <dbReference type="EC" id="2.7.7.6"/>
    </reaction>
</comment>
<feature type="domain" description="RNA polymerase Rpb2" evidence="17">
    <location>
        <begin position="568"/>
        <end position="631"/>
    </location>
</feature>
<evidence type="ECO:0000259" key="13">
    <source>
        <dbReference type="Pfam" id="PF00562"/>
    </source>
</evidence>
<feature type="domain" description="RNA polymerase Rpb2" evidence="15">
    <location>
        <begin position="360"/>
        <end position="476"/>
    </location>
</feature>
<reference evidence="19 20" key="1">
    <citation type="submission" date="2024-10" db="EMBL/GenBank/DDBJ databases">
        <title>Updated reference genomes for cyclostephanoid diatoms.</title>
        <authorList>
            <person name="Roberts W.R."/>
            <person name="Alverson A.J."/>
        </authorList>
    </citation>
    <scope>NUCLEOTIDE SEQUENCE [LARGE SCALE GENOMIC DNA]</scope>
    <source>
        <strain evidence="19 20">AJA010-31</strain>
    </source>
</reference>
<evidence type="ECO:0000256" key="5">
    <source>
        <dbReference type="ARBA" id="ARBA00022695"/>
    </source>
</evidence>
<feature type="domain" description="RNA polymerase Rpb2" evidence="14">
    <location>
        <begin position="1186"/>
        <end position="1303"/>
    </location>
</feature>
<comment type="function">
    <text evidence="12">DNA-dependent RNA polymerase catalyzes the transcription of DNA into RNA using the four ribonucleoside triphosphates as substrates.</text>
</comment>
<evidence type="ECO:0000256" key="1">
    <source>
        <dbReference type="ARBA" id="ARBA00004123"/>
    </source>
</evidence>
<dbReference type="Pfam" id="PF00562">
    <property type="entry name" value="RNA_pol_Rpb2_6"/>
    <property type="match status" value="1"/>
</dbReference>
<dbReference type="InterPro" id="IPR007644">
    <property type="entry name" value="RNA_pol_bsu_protrusion"/>
</dbReference>
<dbReference type="Proteomes" id="UP001530400">
    <property type="component" value="Unassembled WGS sequence"/>
</dbReference>
<evidence type="ECO:0000256" key="2">
    <source>
        <dbReference type="ARBA" id="ARBA00006835"/>
    </source>
</evidence>
<dbReference type="GO" id="GO:0005634">
    <property type="term" value="C:nucleus"/>
    <property type="evidence" value="ECO:0007669"/>
    <property type="project" value="UniProtKB-SubCell"/>
</dbReference>
<evidence type="ECO:0000259" key="14">
    <source>
        <dbReference type="Pfam" id="PF04560"/>
    </source>
</evidence>
<keyword evidence="9 12" id="KW-0804">Transcription</keyword>
<dbReference type="FunFam" id="2.40.270.10:FF:000011">
    <property type="entry name" value="DNA-directed RNA polymerase subunit beta"/>
    <property type="match status" value="1"/>
</dbReference>
<keyword evidence="5 12" id="KW-0548">Nucleotidyltransferase</keyword>
<keyword evidence="4 12" id="KW-0808">Transferase</keyword>
<protein>
    <recommendedName>
        <fullName evidence="12">DNA-directed RNA polymerase subunit beta</fullName>
        <ecNumber evidence="12">2.7.7.6</ecNumber>
    </recommendedName>
</protein>
<dbReference type="FunFam" id="3.90.1800.10:FF:000004">
    <property type="entry name" value="DNA-directed RNA polymerase subunit beta"/>
    <property type="match status" value="1"/>
</dbReference>
<accession>A0ABD3P0M0</accession>
<dbReference type="InterPro" id="IPR007120">
    <property type="entry name" value="DNA-dir_RNAP_su2_dom"/>
</dbReference>
<dbReference type="InterPro" id="IPR007641">
    <property type="entry name" value="RNA_pol_Rpb2_7"/>
</dbReference>
<dbReference type="InterPro" id="IPR037034">
    <property type="entry name" value="RNA_pol_Rpb2_2_sf"/>
</dbReference>
<feature type="domain" description="DNA-directed RNA polymerase I subunit RPA2" evidence="18">
    <location>
        <begin position="686"/>
        <end position="744"/>
    </location>
</feature>
<sequence>MYAELIDFLSRNIPKVTDTSERMAASVSTKKSKSTSSKITDNIRQPVPSFHRSHLSQKQTLRKLQRLSAPHVESFNYFLDVGLARGIQDIVPYELDLIDTSQLENRSIGHQVGKASDTIEFWLENVKIGMPTKTTGVNSGASKLYPRECRELGIMYSAPLTAEFCLQFLRRDGYGSSTPTGNVMRFTRNFGMMPIMTMSKACHLYGMNAADLIRVKEEQTEFGGYFIVNGIERCVRLLQVPRANHATSIQRSNYKNRGKLYTDLGVAVRCQRHNGDMSTITSESDAQVVHLSYQLVANLCYFHHEQDTLHYLTTGGATLKFVARKQEFLLPLVLVMRALSGGDTVKASGGDSNNTTGHGITDEELFNRIVQGDESNTFVRARAELLLREAKQFHGMQTPEECLAFIGSRFRLMSMKANSTSDVAIGHYIINKYVLVHLPDYGDKLEYLLFMLRKLYSFAAGDCGVDNADSLQNQEILLPGHLMSTFVKEKFDETLANIRLGLLKEMRMDFVKFMNNIPQIKFWQKCVDRYGMLSSGGIGKKVSHFLSTGNIISSTGLDLMQVSGYTIVAEKLNFLRFCAHFRSVHRGSFFMEMKTTAVRKLLPDQWGFLCPVHTPDGGPCGLLSHIALKCQCMAYPAATQGGELKDLNEILISLGVTPTGSGGESSDGRTISSYTALPVLINGRVVGSASTKLSKSIASQLRALKVQEKPTVPPTLEVAYIPPGMKGGPYPGLFLFTIAARVVRPVLQRATGRTEYIGPMEQPFMDIACLPEDIREGITTHQELDPANMLSLIASLTPFSDYNQSPRNMYQCQMGKQTMGTPCHSLPYRADNKLYKIQTPQAPLVQTAVHGEYKMDEYPNGTNAVVAVLSYTGFDMEDAMILNKSSYERGFGHASVYKTIKVDLADEIANAVSRGADKDKIKLCCKTKRVRIPPQNEEEMPKFKDEPMYPNIQDDGLPAVGSWVDEGHALYCLADDRRGNGFPGKHKEKERACVQTIRRLNTSGSSSSRSAKGTEESLSVTLRFPRNPVIGDKFSSRHGQKGVLSILWPQIDMPFSESGISPDVIINPHAFPSRMTIGMLIESMAGKSGASHGMFQDATPFTFHESGDKIAVDYFGEQLQKAGYNYYGSEPLYSGVSGCLMQADLYIGVVYYQRLRHMVSDKYQVRATGTVNPLTRQPIKGRKKGGGIRLGEMERDSLLSHGTAFLLHDRLLNCSDRHIAFACRRCGDLLSPATERSTLLSAGQKVSDATKHHLRVYCRNAKCCNAVGEESNDDAVQPVILPYVYRYLANELAAMNIKMKMTMS</sequence>
<comment type="similarity">
    <text evidence="2 11">Belongs to the RNA polymerase beta chain family.</text>
</comment>
<keyword evidence="6" id="KW-0479">Metal-binding</keyword>
<keyword evidence="7" id="KW-0863">Zinc-finger</keyword>
<dbReference type="GO" id="GO:0003899">
    <property type="term" value="F:DNA-directed RNA polymerase activity"/>
    <property type="evidence" value="ECO:0007669"/>
    <property type="project" value="UniProtKB-EC"/>
</dbReference>
<dbReference type="InterPro" id="IPR007645">
    <property type="entry name" value="RNA_pol_Rpb2_3"/>
</dbReference>
<evidence type="ECO:0000259" key="16">
    <source>
        <dbReference type="Pfam" id="PF04563"/>
    </source>
</evidence>
<comment type="subcellular location">
    <subcellularLocation>
        <location evidence="1">Nucleus</location>
    </subcellularLocation>
</comment>
<dbReference type="GO" id="GO:0008270">
    <property type="term" value="F:zinc ion binding"/>
    <property type="evidence" value="ECO:0007669"/>
    <property type="project" value="UniProtKB-KW"/>
</dbReference>
<evidence type="ECO:0000256" key="9">
    <source>
        <dbReference type="ARBA" id="ARBA00023163"/>
    </source>
</evidence>
<dbReference type="InterPro" id="IPR037033">
    <property type="entry name" value="DNA-dir_RNAP_su2_hyb_sf"/>
</dbReference>
<evidence type="ECO:0000256" key="6">
    <source>
        <dbReference type="ARBA" id="ARBA00022723"/>
    </source>
</evidence>
<dbReference type="EMBL" id="JALLPJ020000866">
    <property type="protein sequence ID" value="KAL3780991.1"/>
    <property type="molecule type" value="Genomic_DNA"/>
</dbReference>
<dbReference type="Gene3D" id="2.40.50.150">
    <property type="match status" value="1"/>
</dbReference>
<evidence type="ECO:0000256" key="11">
    <source>
        <dbReference type="RuleBase" id="RU000434"/>
    </source>
</evidence>
<dbReference type="Pfam" id="PF04565">
    <property type="entry name" value="RNA_pol_Rpb2_3"/>
    <property type="match status" value="1"/>
</dbReference>
<evidence type="ECO:0000256" key="7">
    <source>
        <dbReference type="ARBA" id="ARBA00022771"/>
    </source>
</evidence>
<proteinExistence type="inferred from homology"/>
<dbReference type="Pfam" id="PF04563">
    <property type="entry name" value="RNA_pol_Rpb2_1"/>
    <property type="match status" value="1"/>
</dbReference>
<dbReference type="Gene3D" id="2.40.270.10">
    <property type="entry name" value="DNA-directed RNA polymerase, subunit 2, domain 6"/>
    <property type="match status" value="1"/>
</dbReference>
<keyword evidence="10" id="KW-0539">Nucleus</keyword>
<evidence type="ECO:0000256" key="8">
    <source>
        <dbReference type="ARBA" id="ARBA00022833"/>
    </source>
</evidence>
<feature type="domain" description="RNA polymerase beta subunit protrusion" evidence="16">
    <location>
        <begin position="67"/>
        <end position="507"/>
    </location>
</feature>
<dbReference type="CDD" id="cd00653">
    <property type="entry name" value="RNA_pol_B_RPB2"/>
    <property type="match status" value="1"/>
</dbReference>
<gene>
    <name evidence="19" type="ORF">ACHAWO_007452</name>
</gene>
<keyword evidence="20" id="KW-1185">Reference proteome</keyword>
<evidence type="ECO:0000256" key="12">
    <source>
        <dbReference type="RuleBase" id="RU363031"/>
    </source>
</evidence>
<evidence type="ECO:0000313" key="20">
    <source>
        <dbReference type="Proteomes" id="UP001530400"/>
    </source>
</evidence>
<organism evidence="19 20">
    <name type="scientific">Cyclotella atomus</name>
    <dbReference type="NCBI Taxonomy" id="382360"/>
    <lineage>
        <taxon>Eukaryota</taxon>
        <taxon>Sar</taxon>
        <taxon>Stramenopiles</taxon>
        <taxon>Ochrophyta</taxon>
        <taxon>Bacillariophyta</taxon>
        <taxon>Coscinodiscophyceae</taxon>
        <taxon>Thalassiosirophycidae</taxon>
        <taxon>Stephanodiscales</taxon>
        <taxon>Stephanodiscaceae</taxon>
        <taxon>Cyclotella</taxon>
    </lineage>
</organism>
<comment type="caution">
    <text evidence="19">The sequence shown here is derived from an EMBL/GenBank/DDBJ whole genome shotgun (WGS) entry which is preliminary data.</text>
</comment>
<dbReference type="InterPro" id="IPR007642">
    <property type="entry name" value="RNA_pol_Rpb2_2"/>
</dbReference>
<evidence type="ECO:0000259" key="18">
    <source>
        <dbReference type="Pfam" id="PF06883"/>
    </source>
</evidence>
<keyword evidence="3 12" id="KW-0240">DNA-directed RNA polymerase</keyword>
<dbReference type="Gene3D" id="3.90.1100.10">
    <property type="match status" value="1"/>
</dbReference>
<dbReference type="InterPro" id="IPR014724">
    <property type="entry name" value="RNA_pol_RPB2_OB-fold"/>
</dbReference>
<evidence type="ECO:0000313" key="19">
    <source>
        <dbReference type="EMBL" id="KAL3780991.1"/>
    </source>
</evidence>
<evidence type="ECO:0000256" key="3">
    <source>
        <dbReference type="ARBA" id="ARBA00022478"/>
    </source>
</evidence>
<dbReference type="Pfam" id="PF04560">
    <property type="entry name" value="RNA_pol_Rpb2_7"/>
    <property type="match status" value="1"/>
</dbReference>
<dbReference type="Pfam" id="PF06883">
    <property type="entry name" value="RNA_pol_Rpa2_4"/>
    <property type="match status" value="1"/>
</dbReference>
<dbReference type="EC" id="2.7.7.6" evidence="12"/>
<evidence type="ECO:0000259" key="17">
    <source>
        <dbReference type="Pfam" id="PF04565"/>
    </source>
</evidence>
<dbReference type="InterPro" id="IPR007121">
    <property type="entry name" value="RNA_pol_bsu_CS"/>
</dbReference>
<dbReference type="Gene3D" id="3.90.1110.10">
    <property type="entry name" value="RNA polymerase Rpb2, domain 2"/>
    <property type="match status" value="1"/>
</dbReference>
<dbReference type="SUPFAM" id="SSF64484">
    <property type="entry name" value="beta and beta-prime subunits of DNA dependent RNA-polymerase"/>
    <property type="match status" value="1"/>
</dbReference>